<dbReference type="Proteomes" id="UP001216390">
    <property type="component" value="Chromosome"/>
</dbReference>
<feature type="transmembrane region" description="Helical" evidence="2">
    <location>
        <begin position="128"/>
        <end position="146"/>
    </location>
</feature>
<dbReference type="NCBIfam" id="TIGR00254">
    <property type="entry name" value="GGDEF"/>
    <property type="match status" value="1"/>
</dbReference>
<evidence type="ECO:0000313" key="5">
    <source>
        <dbReference type="Proteomes" id="UP001216390"/>
    </source>
</evidence>
<gene>
    <name evidence="4" type="ORF">PO878_15630</name>
</gene>
<dbReference type="GO" id="GO:0043709">
    <property type="term" value="P:cell adhesion involved in single-species biofilm formation"/>
    <property type="evidence" value="ECO:0007669"/>
    <property type="project" value="TreeGrafter"/>
</dbReference>
<feature type="region of interest" description="Disordered" evidence="1">
    <location>
        <begin position="1"/>
        <end position="20"/>
    </location>
</feature>
<dbReference type="PANTHER" id="PTHR45138:SF9">
    <property type="entry name" value="DIGUANYLATE CYCLASE DGCM-RELATED"/>
    <property type="match status" value="1"/>
</dbReference>
<dbReference type="RefSeq" id="WP_272735459.1">
    <property type="nucleotide sequence ID" value="NZ_CP116942.1"/>
</dbReference>
<proteinExistence type="predicted"/>
<reference evidence="4" key="1">
    <citation type="submission" date="2023-01" db="EMBL/GenBank/DDBJ databases">
        <title>The diversity of Class Acidimicrobiia in South China Sea sediment environments and the proposal of Iamia marina sp. nov., a novel species of the genus Iamia.</title>
        <authorList>
            <person name="He Y."/>
            <person name="Tian X."/>
        </authorList>
    </citation>
    <scope>NUCLEOTIDE SEQUENCE</scope>
    <source>
        <strain evidence="4">DSM 19957</strain>
    </source>
</reference>
<dbReference type="InterPro" id="IPR043128">
    <property type="entry name" value="Rev_trsase/Diguanyl_cyclase"/>
</dbReference>
<dbReference type="InterPro" id="IPR029016">
    <property type="entry name" value="GAF-like_dom_sf"/>
</dbReference>
<dbReference type="InterPro" id="IPR000160">
    <property type="entry name" value="GGDEF_dom"/>
</dbReference>
<dbReference type="Gene3D" id="3.30.70.270">
    <property type="match status" value="1"/>
</dbReference>
<protein>
    <submittedName>
        <fullName evidence="4">GGDEF domain-containing protein</fullName>
    </submittedName>
</protein>
<name>A0AAF0BUC4_9ACTN</name>
<keyword evidence="2" id="KW-0472">Membrane</keyword>
<dbReference type="InterPro" id="IPR029787">
    <property type="entry name" value="Nucleotide_cyclase"/>
</dbReference>
<dbReference type="GO" id="GO:1902201">
    <property type="term" value="P:negative regulation of bacterial-type flagellum-dependent cell motility"/>
    <property type="evidence" value="ECO:0007669"/>
    <property type="project" value="TreeGrafter"/>
</dbReference>
<dbReference type="Pfam" id="PF00990">
    <property type="entry name" value="GGDEF"/>
    <property type="match status" value="1"/>
</dbReference>
<dbReference type="AlphaFoldDB" id="A0AAF0BUC4"/>
<dbReference type="EMBL" id="CP116942">
    <property type="protein sequence ID" value="WCO65933.1"/>
    <property type="molecule type" value="Genomic_DNA"/>
</dbReference>
<dbReference type="Gene3D" id="3.30.450.40">
    <property type="match status" value="1"/>
</dbReference>
<accession>A0AAF0BUC4</accession>
<dbReference type="PANTHER" id="PTHR45138">
    <property type="entry name" value="REGULATORY COMPONENTS OF SENSORY TRANSDUCTION SYSTEM"/>
    <property type="match status" value="1"/>
</dbReference>
<feature type="compositionally biased region" description="Low complexity" evidence="1">
    <location>
        <begin position="1"/>
        <end position="13"/>
    </location>
</feature>
<feature type="transmembrane region" description="Helical" evidence="2">
    <location>
        <begin position="51"/>
        <end position="73"/>
    </location>
</feature>
<dbReference type="GO" id="GO:0052621">
    <property type="term" value="F:diguanylate cyclase activity"/>
    <property type="evidence" value="ECO:0007669"/>
    <property type="project" value="TreeGrafter"/>
</dbReference>
<evidence type="ECO:0000313" key="4">
    <source>
        <dbReference type="EMBL" id="WCO65933.1"/>
    </source>
</evidence>
<keyword evidence="2" id="KW-0812">Transmembrane</keyword>
<dbReference type="FunFam" id="3.30.70.270:FF:000001">
    <property type="entry name" value="Diguanylate cyclase domain protein"/>
    <property type="match status" value="1"/>
</dbReference>
<feature type="domain" description="GGDEF" evidence="3">
    <location>
        <begin position="376"/>
        <end position="498"/>
    </location>
</feature>
<organism evidence="4 5">
    <name type="scientific">Iamia majanohamensis</name>
    <dbReference type="NCBI Taxonomy" id="467976"/>
    <lineage>
        <taxon>Bacteria</taxon>
        <taxon>Bacillati</taxon>
        <taxon>Actinomycetota</taxon>
        <taxon>Acidimicrobiia</taxon>
        <taxon>Acidimicrobiales</taxon>
        <taxon>Iamiaceae</taxon>
        <taxon>Iamia</taxon>
    </lineage>
</organism>
<feature type="transmembrane region" description="Helical" evidence="2">
    <location>
        <begin position="27"/>
        <end position="45"/>
    </location>
</feature>
<keyword evidence="2" id="KW-1133">Transmembrane helix</keyword>
<dbReference type="PROSITE" id="PS50887">
    <property type="entry name" value="GGDEF"/>
    <property type="match status" value="1"/>
</dbReference>
<dbReference type="KEGG" id="ima:PO878_15630"/>
<dbReference type="InterPro" id="IPR050469">
    <property type="entry name" value="Diguanylate_Cyclase"/>
</dbReference>
<feature type="transmembrane region" description="Helical" evidence="2">
    <location>
        <begin position="80"/>
        <end position="98"/>
    </location>
</feature>
<dbReference type="SMART" id="SM00267">
    <property type="entry name" value="GGDEF"/>
    <property type="match status" value="1"/>
</dbReference>
<dbReference type="CDD" id="cd01949">
    <property type="entry name" value="GGDEF"/>
    <property type="match status" value="1"/>
</dbReference>
<evidence type="ECO:0000256" key="1">
    <source>
        <dbReference type="SAM" id="MobiDB-lite"/>
    </source>
</evidence>
<evidence type="ECO:0000256" key="2">
    <source>
        <dbReference type="SAM" id="Phobius"/>
    </source>
</evidence>
<feature type="transmembrane region" description="Helical" evidence="2">
    <location>
        <begin position="158"/>
        <end position="177"/>
    </location>
</feature>
<dbReference type="GO" id="GO:0005886">
    <property type="term" value="C:plasma membrane"/>
    <property type="evidence" value="ECO:0007669"/>
    <property type="project" value="TreeGrafter"/>
</dbReference>
<sequence length="515" mass="53903">MAAPARPAATTVADPLPTTPQQRASRVVPFLGALAVALGLAAFTPGAPTRMWLLAVATTGFLACAATIVILPWERLPGSARFVPVALFCASVGVVRAATISTNGRSGFTVFLLLAVVWQAGYGRRVDLVVTVGLVFATNALPIVVLGPPLYPASDWRAAAMVTFVAALIGTVVQRLVRDLRRERALVSTVAEIGRSVAAGGDPRRSLCQATVDLTGARAALLLEPDGDGLRVTESVGLECSPASVPAGLVADALRAAQRAPELTLVPEAPEAGDDGGDALSGLGLRGWAHQPVARHGTVPVVLSVAWDDPDPRPRAPVRAALELLAAEAAAAIDRADLLERLDRMARHDALTGLVNRRAWDDHLGREVARSARTGRPLSVALIDLDRFKAFNDLYGHLVGDQLLKAAAGAWLDRLRAADVLCRWGGEEFAVLMPDTPAEEARQALDRLAGATPMGQTFSGGFVTHVGEVAPEALMTGADQAVYRAKAAGRARVVEGRPAPPVTVADTVSLERPAP</sequence>
<keyword evidence="5" id="KW-1185">Reference proteome</keyword>
<dbReference type="SUPFAM" id="SSF55073">
    <property type="entry name" value="Nucleotide cyclase"/>
    <property type="match status" value="1"/>
</dbReference>
<feature type="transmembrane region" description="Helical" evidence="2">
    <location>
        <begin position="104"/>
        <end position="121"/>
    </location>
</feature>
<dbReference type="SUPFAM" id="SSF55781">
    <property type="entry name" value="GAF domain-like"/>
    <property type="match status" value="1"/>
</dbReference>
<evidence type="ECO:0000259" key="3">
    <source>
        <dbReference type="PROSITE" id="PS50887"/>
    </source>
</evidence>